<keyword evidence="13" id="KW-0180">Complement pathway</keyword>
<evidence type="ECO:0000256" key="12">
    <source>
        <dbReference type="ARBA" id="ARBA00022859"/>
    </source>
</evidence>
<comment type="subunit">
    <text evidence="21">Homooligomer; about 20 C9 chains oligomerize to give rise to a huge beta-barrel that forms a 100 Angstrom diameter pore in target membranes. Component of the membrane attack complex (MAC), composed of complement C5b, C6, C7, C8A, C8B, C8G and multiple copies of the pore-forming subunit C9.</text>
</comment>
<protein>
    <recommendedName>
        <fullName evidence="4">Complement component C9</fullName>
    </recommendedName>
</protein>
<dbReference type="Ensembl" id="ENSLLET00000003506.1">
    <property type="protein sequence ID" value="ENSLLEP00000003346.1"/>
    <property type="gene ID" value="ENSLLEG00000001996.1"/>
</dbReference>
<dbReference type="PANTHER" id="PTHR45742:SF3">
    <property type="entry name" value="COMPLEMENT COMPONENT C9"/>
    <property type="match status" value="1"/>
</dbReference>
<keyword evidence="16 22" id="KW-1015">Disulfide bond</keyword>
<dbReference type="GO" id="GO:0044218">
    <property type="term" value="C:other organism cell membrane"/>
    <property type="evidence" value="ECO:0007669"/>
    <property type="project" value="UniProtKB-KW"/>
</dbReference>
<dbReference type="SMART" id="SM00457">
    <property type="entry name" value="MACPF"/>
    <property type="match status" value="1"/>
</dbReference>
<dbReference type="CDD" id="cd00112">
    <property type="entry name" value="LDLa"/>
    <property type="match status" value="1"/>
</dbReference>
<keyword evidence="23" id="KW-0732">Signal</keyword>
<evidence type="ECO:0000256" key="5">
    <source>
        <dbReference type="ARBA" id="ARBA00022452"/>
    </source>
</evidence>
<dbReference type="PROSITE" id="PS00279">
    <property type="entry name" value="MACPF_1"/>
    <property type="match status" value="1"/>
</dbReference>
<dbReference type="SMART" id="SM00209">
    <property type="entry name" value="TSP1"/>
    <property type="match status" value="1"/>
</dbReference>
<dbReference type="GeneTree" id="ENSGT00940000159777"/>
<keyword evidence="11" id="KW-0204">Cytolysis</keyword>
<keyword evidence="6" id="KW-0964">Secreted</keyword>
<feature type="chain" id="PRO_5034692710" description="Complement component C9" evidence="23">
    <location>
        <begin position="23"/>
        <end position="544"/>
    </location>
</feature>
<keyword evidence="17" id="KW-0179">Complement alternate pathway</keyword>
<keyword evidence="8" id="KW-1052">Target cell membrane</keyword>
<dbReference type="GO" id="GO:0005579">
    <property type="term" value="C:membrane attack complex"/>
    <property type="evidence" value="ECO:0007669"/>
    <property type="project" value="UniProtKB-KW"/>
</dbReference>
<dbReference type="SUPFAM" id="SSF57196">
    <property type="entry name" value="EGF/Laminin"/>
    <property type="match status" value="1"/>
</dbReference>
<evidence type="ECO:0000256" key="13">
    <source>
        <dbReference type="ARBA" id="ARBA00022875"/>
    </source>
</evidence>
<feature type="signal peptide" evidence="23">
    <location>
        <begin position="1"/>
        <end position="22"/>
    </location>
</feature>
<keyword evidence="7" id="KW-0245">EGF-like domain</keyword>
<dbReference type="InterPro" id="IPR020864">
    <property type="entry name" value="MACPF"/>
</dbReference>
<keyword evidence="9" id="KW-0399">Innate immunity</keyword>
<evidence type="ECO:0000313" key="26">
    <source>
        <dbReference type="Proteomes" id="UP000694569"/>
    </source>
</evidence>
<dbReference type="InterPro" id="IPR036055">
    <property type="entry name" value="LDL_receptor-like_sf"/>
</dbReference>
<evidence type="ECO:0000256" key="11">
    <source>
        <dbReference type="ARBA" id="ARBA00022852"/>
    </source>
</evidence>
<reference evidence="25" key="1">
    <citation type="submission" date="2025-08" db="UniProtKB">
        <authorList>
            <consortium name="Ensembl"/>
        </authorList>
    </citation>
    <scope>IDENTIFICATION</scope>
</reference>
<evidence type="ECO:0000256" key="7">
    <source>
        <dbReference type="ARBA" id="ARBA00022536"/>
    </source>
</evidence>
<proteinExistence type="inferred from homology"/>
<evidence type="ECO:0000256" key="9">
    <source>
        <dbReference type="ARBA" id="ARBA00022588"/>
    </source>
</evidence>
<evidence type="ECO:0000256" key="8">
    <source>
        <dbReference type="ARBA" id="ARBA00022537"/>
    </source>
</evidence>
<comment type="similarity">
    <text evidence="3">Belongs to the complement C6/C7/C8/C9 family.</text>
</comment>
<dbReference type="SUPFAM" id="SSF82895">
    <property type="entry name" value="TSP-1 type 1 repeat"/>
    <property type="match status" value="1"/>
</dbReference>
<dbReference type="Gene3D" id="2.10.25.10">
    <property type="entry name" value="Laminin"/>
    <property type="match status" value="1"/>
</dbReference>
<evidence type="ECO:0000256" key="21">
    <source>
        <dbReference type="ARBA" id="ARBA00093512"/>
    </source>
</evidence>
<evidence type="ECO:0000256" key="2">
    <source>
        <dbReference type="ARBA" id="ARBA00004613"/>
    </source>
</evidence>
<evidence type="ECO:0000256" key="6">
    <source>
        <dbReference type="ARBA" id="ARBA00022525"/>
    </source>
</evidence>
<dbReference type="InterPro" id="IPR023415">
    <property type="entry name" value="LDLR_class-A_CS"/>
</dbReference>
<evidence type="ECO:0000256" key="10">
    <source>
        <dbReference type="ARBA" id="ARBA00022692"/>
    </source>
</evidence>
<dbReference type="InterPro" id="IPR002172">
    <property type="entry name" value="LDrepeatLR_classA_rpt"/>
</dbReference>
<dbReference type="SUPFAM" id="SSF57424">
    <property type="entry name" value="LDL receptor-like module"/>
    <property type="match status" value="1"/>
</dbReference>
<dbReference type="GO" id="GO:0031640">
    <property type="term" value="P:killing of cells of another organism"/>
    <property type="evidence" value="ECO:0007669"/>
    <property type="project" value="UniProtKB-KW"/>
</dbReference>
<comment type="subcellular location">
    <subcellularLocation>
        <location evidence="2">Secreted</location>
    </subcellularLocation>
    <subcellularLocation>
        <location evidence="1">Target cell membrane</location>
        <topology evidence="1">Multi-pass membrane protein</topology>
    </subcellularLocation>
</comment>
<evidence type="ECO:0000256" key="23">
    <source>
        <dbReference type="SAM" id="SignalP"/>
    </source>
</evidence>
<dbReference type="PROSITE" id="PS50092">
    <property type="entry name" value="TSP1"/>
    <property type="match status" value="1"/>
</dbReference>
<comment type="caution">
    <text evidence="22">Lacks conserved residue(s) required for the propagation of feature annotation.</text>
</comment>
<dbReference type="AlphaFoldDB" id="A0A8C5LWZ1"/>
<evidence type="ECO:0000313" key="25">
    <source>
        <dbReference type="Ensembl" id="ENSLLEP00000003346.1"/>
    </source>
</evidence>
<keyword evidence="12" id="KW-0391">Immunity</keyword>
<dbReference type="SMART" id="SM00192">
    <property type="entry name" value="LDLa"/>
    <property type="match status" value="1"/>
</dbReference>
<dbReference type="GO" id="GO:0006957">
    <property type="term" value="P:complement activation, alternative pathway"/>
    <property type="evidence" value="ECO:0007669"/>
    <property type="project" value="UniProtKB-KW"/>
</dbReference>
<evidence type="ECO:0000256" key="1">
    <source>
        <dbReference type="ARBA" id="ARBA00004276"/>
    </source>
</evidence>
<dbReference type="GO" id="GO:0005576">
    <property type="term" value="C:extracellular region"/>
    <property type="evidence" value="ECO:0007669"/>
    <property type="project" value="UniProtKB-SubCell"/>
</dbReference>
<dbReference type="InterPro" id="IPR020863">
    <property type="entry name" value="MACPF_CS"/>
</dbReference>
<evidence type="ECO:0000256" key="22">
    <source>
        <dbReference type="PROSITE-ProRule" id="PRU00124"/>
    </source>
</evidence>
<evidence type="ECO:0000259" key="24">
    <source>
        <dbReference type="PROSITE" id="PS51412"/>
    </source>
</evidence>
<dbReference type="Gene3D" id="2.20.100.10">
    <property type="entry name" value="Thrombospondin type-1 (TSP1) repeat"/>
    <property type="match status" value="1"/>
</dbReference>
<feature type="disulfide bond" evidence="22">
    <location>
        <begin position="102"/>
        <end position="120"/>
    </location>
</feature>
<sequence>MTAKIPSLLLGLTLSLCVYVSGNVRPAREVGAPAPIDCQLSKWSDWSECDPCTKLKYRSRSFVKFGQYGGASCSSSLGENQQCKPAGPCEQERIDCGNDFECESGRCIKTRLLCNNDNDCGDNSDELCEDDQEPKPPCRNLNIDISELGRTAGDGVNILGMQARRNPFDNEYFHGICDKVWDGNSRQHFRKPYNLASLVYQTRADKTFASDTFEDSKEVLTKIFQETTNNFEASLSVKFTPTEAKEGEKSEKKGAGKDLSISGNLGINQSKNESLHSLKSFLYQTNKTFFKVTGSVQLATFQMRTRNPVLSQIFLEDLQSLPPFYEKADYFSLLEMYGTHYAVSGSLGGKYELVYVLDSDVMKAKDVTSSDVKDCLGYNLNINAAGEGIDAKAQIKNDKCTTRNGYNHGEYISDPVIQEVIPFVEGGTLVPATALGEKLAKDYKDLDVDNYVRWAATIVDAPAIIKLKSSPIYTLIPPEMKDSYTKRKNLERATEEYIEEHSTCKCQPCQNGGTIIVLDGECLCKCSIEYSGIACQIVKPFKGE</sequence>
<keyword evidence="15" id="KW-0472">Membrane</keyword>
<keyword evidence="26" id="KW-1185">Reference proteome</keyword>
<reference evidence="25" key="2">
    <citation type="submission" date="2025-09" db="UniProtKB">
        <authorList>
            <consortium name="Ensembl"/>
        </authorList>
    </citation>
    <scope>IDENTIFICATION</scope>
</reference>
<dbReference type="InterPro" id="IPR001862">
    <property type="entry name" value="MAC_perforin"/>
</dbReference>
<keyword evidence="5" id="KW-1134">Transmembrane beta strand</keyword>
<keyword evidence="10" id="KW-0812">Transmembrane</keyword>
<organism evidence="25 26">
    <name type="scientific">Leptobrachium leishanense</name>
    <name type="common">Leishan spiny toad</name>
    <dbReference type="NCBI Taxonomy" id="445787"/>
    <lineage>
        <taxon>Eukaryota</taxon>
        <taxon>Metazoa</taxon>
        <taxon>Chordata</taxon>
        <taxon>Craniata</taxon>
        <taxon>Vertebrata</taxon>
        <taxon>Euteleostomi</taxon>
        <taxon>Amphibia</taxon>
        <taxon>Batrachia</taxon>
        <taxon>Anura</taxon>
        <taxon>Pelobatoidea</taxon>
        <taxon>Megophryidae</taxon>
        <taxon>Leptobrachium</taxon>
    </lineage>
</organism>
<evidence type="ECO:0000256" key="18">
    <source>
        <dbReference type="ARBA" id="ARBA00023180"/>
    </source>
</evidence>
<dbReference type="Proteomes" id="UP000694569">
    <property type="component" value="Unplaced"/>
</dbReference>
<dbReference type="PRINTS" id="PR00764">
    <property type="entry name" value="COMPLEMENTC9"/>
</dbReference>
<dbReference type="InterPro" id="IPR000884">
    <property type="entry name" value="TSP1_rpt"/>
</dbReference>
<evidence type="ECO:0000256" key="15">
    <source>
        <dbReference type="ARBA" id="ARBA00023136"/>
    </source>
</evidence>
<evidence type="ECO:0000256" key="14">
    <source>
        <dbReference type="ARBA" id="ARBA00023058"/>
    </source>
</evidence>
<dbReference type="PROSITE" id="PS50068">
    <property type="entry name" value="LDLRA_2"/>
    <property type="match status" value="1"/>
</dbReference>
<evidence type="ECO:0000256" key="17">
    <source>
        <dbReference type="ARBA" id="ARBA00023162"/>
    </source>
</evidence>
<dbReference type="PROSITE" id="PS51412">
    <property type="entry name" value="MACPF_2"/>
    <property type="match status" value="1"/>
</dbReference>
<dbReference type="Pfam" id="PF00057">
    <property type="entry name" value="Ldl_recept_a"/>
    <property type="match status" value="1"/>
</dbReference>
<dbReference type="Gene3D" id="4.10.400.10">
    <property type="entry name" value="Low-density Lipoprotein Receptor"/>
    <property type="match status" value="1"/>
</dbReference>
<comment type="function">
    <text evidence="20">Pore-forming component of the membrane attack complex (MAC), a multiprotein complex activated by the complement cascade, which inserts into a target cell membrane and forms a pore, leading to target cell membrane rupture and cell lysis. The MAC is initiated by proteolytic cleavage of C5 into complement C5b in response to the classical, alternative, lectin and GZMK complement pathways. The complement pathways consist in a cascade of proteins that leads to phagocytosis and breakdown of pathogens and signaling that strengthens the adaptive immune system. Constitutes the pore-forming subunit of the MAC complex: during MAC assembly, C9 associates with the C5b8 intermediate complex, and polymerizes to complete the pore.</text>
</comment>
<dbReference type="InterPro" id="IPR036383">
    <property type="entry name" value="TSP1_rpt_sf"/>
</dbReference>
<dbReference type="PROSITE" id="PS01209">
    <property type="entry name" value="LDLRA_1"/>
    <property type="match status" value="1"/>
</dbReference>
<keyword evidence="18" id="KW-0325">Glycoprotein</keyword>
<evidence type="ECO:0000256" key="19">
    <source>
        <dbReference type="ARBA" id="ARBA00023298"/>
    </source>
</evidence>
<name>A0A8C5LWZ1_9ANUR</name>
<dbReference type="GO" id="GO:0006958">
    <property type="term" value="P:complement activation, classical pathway"/>
    <property type="evidence" value="ECO:0007669"/>
    <property type="project" value="UniProtKB-KW"/>
</dbReference>
<feature type="domain" description="MACPF" evidence="24">
    <location>
        <begin position="134"/>
        <end position="505"/>
    </location>
</feature>
<evidence type="ECO:0000256" key="3">
    <source>
        <dbReference type="ARBA" id="ARBA00009214"/>
    </source>
</evidence>
<evidence type="ECO:0000256" key="16">
    <source>
        <dbReference type="ARBA" id="ARBA00023157"/>
    </source>
</evidence>
<evidence type="ECO:0000256" key="20">
    <source>
        <dbReference type="ARBA" id="ARBA00093294"/>
    </source>
</evidence>
<dbReference type="PANTHER" id="PTHR45742">
    <property type="entry name" value="COMPLEMENT COMPONENT C6"/>
    <property type="match status" value="1"/>
</dbReference>
<dbReference type="Pfam" id="PF01823">
    <property type="entry name" value="MACPF"/>
    <property type="match status" value="1"/>
</dbReference>
<keyword evidence="19" id="KW-1053">Target membrane</keyword>
<evidence type="ECO:0000256" key="4">
    <source>
        <dbReference type="ARBA" id="ARBA00018261"/>
    </source>
</evidence>
<accession>A0A8C5LWZ1</accession>
<keyword evidence="14" id="KW-0473">Membrane attack complex</keyword>